<keyword evidence="3" id="KW-1185">Reference proteome</keyword>
<feature type="compositionally biased region" description="Polar residues" evidence="1">
    <location>
        <begin position="14"/>
        <end position="25"/>
    </location>
</feature>
<dbReference type="EMBL" id="HG690568">
    <property type="protein sequence ID" value="CDI74845.1"/>
    <property type="molecule type" value="Genomic_DNA"/>
</dbReference>
<proteinExistence type="predicted"/>
<evidence type="ECO:0000313" key="3">
    <source>
        <dbReference type="Proteomes" id="UP000018201"/>
    </source>
</evidence>
<evidence type="ECO:0000256" key="1">
    <source>
        <dbReference type="SAM" id="MobiDB-lite"/>
    </source>
</evidence>
<evidence type="ECO:0000313" key="2">
    <source>
        <dbReference type="EMBL" id="CDI74845.1"/>
    </source>
</evidence>
<gene>
    <name evidence="2" type="ORF">EPH_0017130</name>
</gene>
<name>U6G3T2_9EIME</name>
<organism evidence="2 3">
    <name type="scientific">Eimeria praecox</name>
    <dbReference type="NCBI Taxonomy" id="51316"/>
    <lineage>
        <taxon>Eukaryota</taxon>
        <taxon>Sar</taxon>
        <taxon>Alveolata</taxon>
        <taxon>Apicomplexa</taxon>
        <taxon>Conoidasida</taxon>
        <taxon>Coccidia</taxon>
        <taxon>Eucoccidiorida</taxon>
        <taxon>Eimeriorina</taxon>
        <taxon>Eimeriidae</taxon>
        <taxon>Eimeria</taxon>
    </lineage>
</organism>
<sequence length="101" mass="11266">MLSNTAEMLEMTVTESGQGSANALGSSAHVAGKLPRTDEKLSEGRAAPGTPQVHIMNWYESNIQKRTVQIKFLDGLWCRFCLEYTQEDDYKAERNAARQEG</sequence>
<accession>U6G3T2</accession>
<protein>
    <submittedName>
        <fullName evidence="2">Uncharacterized protein</fullName>
    </submittedName>
</protein>
<dbReference type="VEuPathDB" id="ToxoDB:EPH_0017130"/>
<dbReference type="Proteomes" id="UP000018201">
    <property type="component" value="Unassembled WGS sequence"/>
</dbReference>
<feature type="region of interest" description="Disordered" evidence="1">
    <location>
        <begin position="14"/>
        <end position="49"/>
    </location>
</feature>
<reference evidence="2" key="1">
    <citation type="submission" date="2013-10" db="EMBL/GenBank/DDBJ databases">
        <title>Genomic analysis of the causative agents of coccidiosis in chickens.</title>
        <authorList>
            <person name="Reid A.J."/>
            <person name="Blake D."/>
            <person name="Billington K."/>
            <person name="Browne H."/>
            <person name="Dunn M."/>
            <person name="Hung S."/>
            <person name="Kawahara F."/>
            <person name="Miranda-Saavedra D."/>
            <person name="Mourier T."/>
            <person name="Nagra H."/>
            <person name="Otto T.D."/>
            <person name="Rawlings N."/>
            <person name="Sanchez A."/>
            <person name="Sanders M."/>
            <person name="Subramaniam C."/>
            <person name="Tay Y."/>
            <person name="Dear P."/>
            <person name="Doerig C."/>
            <person name="Gruber A."/>
            <person name="Parkinson J."/>
            <person name="Shirley M."/>
            <person name="Wan K.L."/>
            <person name="Berriman M."/>
            <person name="Tomley F."/>
            <person name="Pain A."/>
        </authorList>
    </citation>
    <scope>NUCLEOTIDE SEQUENCE [LARGE SCALE GENOMIC DNA]</scope>
    <source>
        <strain evidence="2">Houghton</strain>
    </source>
</reference>
<dbReference type="AlphaFoldDB" id="U6G3T2"/>
<reference evidence="2" key="2">
    <citation type="submission" date="2013-10" db="EMBL/GenBank/DDBJ databases">
        <authorList>
            <person name="Aslett M."/>
        </authorList>
    </citation>
    <scope>NUCLEOTIDE SEQUENCE [LARGE SCALE GENOMIC DNA]</scope>
    <source>
        <strain evidence="2">Houghton</strain>
    </source>
</reference>